<organism evidence="11 12">
    <name type="scientific">Coprinopsis marcescibilis</name>
    <name type="common">Agaric fungus</name>
    <name type="synonym">Psathyrella marcescibilis</name>
    <dbReference type="NCBI Taxonomy" id="230819"/>
    <lineage>
        <taxon>Eukaryota</taxon>
        <taxon>Fungi</taxon>
        <taxon>Dikarya</taxon>
        <taxon>Basidiomycota</taxon>
        <taxon>Agaricomycotina</taxon>
        <taxon>Agaricomycetes</taxon>
        <taxon>Agaricomycetidae</taxon>
        <taxon>Agaricales</taxon>
        <taxon>Agaricineae</taxon>
        <taxon>Psathyrellaceae</taxon>
        <taxon>Coprinopsis</taxon>
    </lineage>
</organism>
<name>A0A5C3KJL1_COPMA</name>
<dbReference type="SMART" id="SM00636">
    <property type="entry name" value="Glyco_18"/>
    <property type="match status" value="1"/>
</dbReference>
<feature type="domain" description="GH18" evidence="10">
    <location>
        <begin position="27"/>
        <end position="414"/>
    </location>
</feature>
<evidence type="ECO:0000256" key="2">
    <source>
        <dbReference type="ARBA" id="ARBA00022801"/>
    </source>
</evidence>
<evidence type="ECO:0000313" key="11">
    <source>
        <dbReference type="EMBL" id="TFK20366.1"/>
    </source>
</evidence>
<dbReference type="PANTHER" id="PTHR11177">
    <property type="entry name" value="CHITINASE"/>
    <property type="match status" value="1"/>
</dbReference>
<evidence type="ECO:0000256" key="3">
    <source>
        <dbReference type="ARBA" id="ARBA00023024"/>
    </source>
</evidence>
<dbReference type="PROSITE" id="PS51910">
    <property type="entry name" value="GH18_2"/>
    <property type="match status" value="1"/>
</dbReference>
<dbReference type="PROSITE" id="PS01095">
    <property type="entry name" value="GH18_1"/>
    <property type="match status" value="1"/>
</dbReference>
<dbReference type="Gene3D" id="3.20.20.80">
    <property type="entry name" value="Glycosidases"/>
    <property type="match status" value="1"/>
</dbReference>
<keyword evidence="2 7" id="KW-0378">Hydrolase</keyword>
<dbReference type="InterPro" id="IPR017853">
    <property type="entry name" value="GH"/>
</dbReference>
<dbReference type="PANTHER" id="PTHR11177:SF392">
    <property type="entry name" value="HAP41P"/>
    <property type="match status" value="1"/>
</dbReference>
<evidence type="ECO:0000313" key="12">
    <source>
        <dbReference type="Proteomes" id="UP000307440"/>
    </source>
</evidence>
<protein>
    <submittedName>
        <fullName evidence="11">Endochitinase</fullName>
    </submittedName>
</protein>
<dbReference type="SUPFAM" id="SSF51445">
    <property type="entry name" value="(Trans)glycosidases"/>
    <property type="match status" value="1"/>
</dbReference>
<dbReference type="InterPro" id="IPR029070">
    <property type="entry name" value="Chitinase_insertion_sf"/>
</dbReference>
<evidence type="ECO:0000256" key="8">
    <source>
        <dbReference type="RuleBase" id="RU004453"/>
    </source>
</evidence>
<evidence type="ECO:0000259" key="10">
    <source>
        <dbReference type="PROSITE" id="PS51910"/>
    </source>
</evidence>
<keyword evidence="12" id="KW-1185">Reference proteome</keyword>
<comment type="similarity">
    <text evidence="8">Belongs to the glycosyl hydrolase 18 family.</text>
</comment>
<evidence type="ECO:0000256" key="7">
    <source>
        <dbReference type="RuleBase" id="RU000489"/>
    </source>
</evidence>
<dbReference type="InterPro" id="IPR050314">
    <property type="entry name" value="Glycosyl_Hydrlase_18"/>
</dbReference>
<dbReference type="GO" id="GO:0006032">
    <property type="term" value="P:chitin catabolic process"/>
    <property type="evidence" value="ECO:0007669"/>
    <property type="project" value="UniProtKB-KW"/>
</dbReference>
<dbReference type="GO" id="GO:0008061">
    <property type="term" value="F:chitin binding"/>
    <property type="evidence" value="ECO:0007669"/>
    <property type="project" value="InterPro"/>
</dbReference>
<evidence type="ECO:0000256" key="5">
    <source>
        <dbReference type="ARBA" id="ARBA00023295"/>
    </source>
</evidence>
<gene>
    <name evidence="11" type="ORF">FA15DRAFT_647200</name>
</gene>
<dbReference type="Pfam" id="PF00704">
    <property type="entry name" value="Glyco_hydro_18"/>
    <property type="match status" value="1"/>
</dbReference>
<dbReference type="SUPFAM" id="SSF54556">
    <property type="entry name" value="Chitinase insertion domain"/>
    <property type="match status" value="1"/>
</dbReference>
<dbReference type="GO" id="GO:0000272">
    <property type="term" value="P:polysaccharide catabolic process"/>
    <property type="evidence" value="ECO:0007669"/>
    <property type="project" value="UniProtKB-KW"/>
</dbReference>
<dbReference type="STRING" id="230819.A0A5C3KJL1"/>
<keyword evidence="5 7" id="KW-0326">Glycosidase</keyword>
<evidence type="ECO:0000256" key="1">
    <source>
        <dbReference type="ARBA" id="ARBA00000822"/>
    </source>
</evidence>
<dbReference type="Proteomes" id="UP000307440">
    <property type="component" value="Unassembled WGS sequence"/>
</dbReference>
<dbReference type="Gene3D" id="3.10.50.10">
    <property type="match status" value="1"/>
</dbReference>
<comment type="catalytic activity">
    <reaction evidence="1">
        <text>Random endo-hydrolysis of N-acetyl-beta-D-glucosaminide (1-&gt;4)-beta-linkages in chitin and chitodextrins.</text>
        <dbReference type="EC" id="3.2.1.14"/>
    </reaction>
</comment>
<keyword evidence="4" id="KW-0119">Carbohydrate metabolism</keyword>
<accession>A0A5C3KJL1</accession>
<dbReference type="EMBL" id="ML210303">
    <property type="protein sequence ID" value="TFK20366.1"/>
    <property type="molecule type" value="Genomic_DNA"/>
</dbReference>
<dbReference type="InterPro" id="IPR011583">
    <property type="entry name" value="Chitinase_II/V-like_cat"/>
</dbReference>
<proteinExistence type="inferred from homology"/>
<reference evidence="11 12" key="1">
    <citation type="journal article" date="2019" name="Nat. Ecol. Evol.">
        <title>Megaphylogeny resolves global patterns of mushroom evolution.</title>
        <authorList>
            <person name="Varga T."/>
            <person name="Krizsan K."/>
            <person name="Foldi C."/>
            <person name="Dima B."/>
            <person name="Sanchez-Garcia M."/>
            <person name="Sanchez-Ramirez S."/>
            <person name="Szollosi G.J."/>
            <person name="Szarkandi J.G."/>
            <person name="Papp V."/>
            <person name="Albert L."/>
            <person name="Andreopoulos W."/>
            <person name="Angelini C."/>
            <person name="Antonin V."/>
            <person name="Barry K.W."/>
            <person name="Bougher N.L."/>
            <person name="Buchanan P."/>
            <person name="Buyck B."/>
            <person name="Bense V."/>
            <person name="Catcheside P."/>
            <person name="Chovatia M."/>
            <person name="Cooper J."/>
            <person name="Damon W."/>
            <person name="Desjardin D."/>
            <person name="Finy P."/>
            <person name="Geml J."/>
            <person name="Haridas S."/>
            <person name="Hughes K."/>
            <person name="Justo A."/>
            <person name="Karasinski D."/>
            <person name="Kautmanova I."/>
            <person name="Kiss B."/>
            <person name="Kocsube S."/>
            <person name="Kotiranta H."/>
            <person name="LaButti K.M."/>
            <person name="Lechner B.E."/>
            <person name="Liimatainen K."/>
            <person name="Lipzen A."/>
            <person name="Lukacs Z."/>
            <person name="Mihaltcheva S."/>
            <person name="Morgado L.N."/>
            <person name="Niskanen T."/>
            <person name="Noordeloos M.E."/>
            <person name="Ohm R.A."/>
            <person name="Ortiz-Santana B."/>
            <person name="Ovrebo C."/>
            <person name="Racz N."/>
            <person name="Riley R."/>
            <person name="Savchenko A."/>
            <person name="Shiryaev A."/>
            <person name="Soop K."/>
            <person name="Spirin V."/>
            <person name="Szebenyi C."/>
            <person name="Tomsovsky M."/>
            <person name="Tulloss R.E."/>
            <person name="Uehling J."/>
            <person name="Grigoriev I.V."/>
            <person name="Vagvolgyi C."/>
            <person name="Papp T."/>
            <person name="Martin F.M."/>
            <person name="Miettinen O."/>
            <person name="Hibbett D.S."/>
            <person name="Nagy L.G."/>
        </authorList>
    </citation>
    <scope>NUCLEOTIDE SEQUENCE [LARGE SCALE GENOMIC DNA]</scope>
    <source>
        <strain evidence="11 12">CBS 121175</strain>
    </source>
</reference>
<dbReference type="AlphaFoldDB" id="A0A5C3KJL1"/>
<keyword evidence="9" id="KW-0732">Signal</keyword>
<dbReference type="OrthoDB" id="73875at2759"/>
<evidence type="ECO:0000256" key="4">
    <source>
        <dbReference type="ARBA" id="ARBA00023277"/>
    </source>
</evidence>
<feature type="chain" id="PRO_5023024177" evidence="9">
    <location>
        <begin position="25"/>
        <end position="414"/>
    </location>
</feature>
<feature type="signal peptide" evidence="9">
    <location>
        <begin position="1"/>
        <end position="24"/>
    </location>
</feature>
<dbReference type="InterPro" id="IPR001223">
    <property type="entry name" value="Glyco_hydro18_cat"/>
</dbReference>
<sequence length="414" mass="44851">MVSFLYLYSACVLLLFSRFDDVRAQSKVAAAWYAGWHAKTGYPLSKVSWNKYTHLTYAFAETSPDVNKLSFESWTSPEVLPQFVAEAHKHGVKALISVGGWTGSRFFSTAVGSAANRTTFVKTVLKFVQQYQLDGVDFDWEYPGNQGIGCNTISSQDSANFLLFLQELRRDPVGGKLIVTAAAATVPFYGSNGRPSSDVSGFAKLLDYVAIMNYDIWGPWSPTVGPNSPLDDACAPSSSRSGSAESAVRQWTAAGIPVHQLVLGVSAYGHSFRVRRSNAFASGSTTVLASYPAFDGRDRPTGDSWDDAGGGADVCGSPMLPGGNFNFWGLVEHGFLNKDGSAASGIAYRYDSCSQTPYVYNRTSEIMVAYDNEQSFSAKGNFIKNKGLRGFATWEAGGDYNDILLNSIRKAGGY</sequence>
<keyword evidence="6" id="KW-0624">Polysaccharide degradation</keyword>
<evidence type="ECO:0000256" key="9">
    <source>
        <dbReference type="SAM" id="SignalP"/>
    </source>
</evidence>
<dbReference type="GO" id="GO:0008843">
    <property type="term" value="F:endochitinase activity"/>
    <property type="evidence" value="ECO:0007669"/>
    <property type="project" value="UniProtKB-EC"/>
</dbReference>
<evidence type="ECO:0000256" key="6">
    <source>
        <dbReference type="ARBA" id="ARBA00023326"/>
    </source>
</evidence>
<keyword evidence="3" id="KW-0146">Chitin degradation</keyword>
<dbReference type="GO" id="GO:0005576">
    <property type="term" value="C:extracellular region"/>
    <property type="evidence" value="ECO:0007669"/>
    <property type="project" value="TreeGrafter"/>
</dbReference>
<dbReference type="InterPro" id="IPR001579">
    <property type="entry name" value="Glyco_hydro_18_chit_AS"/>
</dbReference>